<comment type="function">
    <text evidence="1 12">Catalyzes the condensation of (S)-aspartate-beta-semialdehyde [(S)-ASA] and pyruvate to 4-hydroxy-tetrahydrodipicolinate (HTPA).</text>
</comment>
<feature type="binding site" evidence="12 14">
    <location>
        <position position="212"/>
    </location>
    <ligand>
        <name>pyruvate</name>
        <dbReference type="ChEBI" id="CHEBI:15361"/>
    </ligand>
</feature>
<dbReference type="EMBL" id="LT670818">
    <property type="protein sequence ID" value="SHG11374.1"/>
    <property type="molecule type" value="Genomic_DNA"/>
</dbReference>
<evidence type="ECO:0000256" key="12">
    <source>
        <dbReference type="HAMAP-Rule" id="MF_00418"/>
    </source>
</evidence>
<comment type="caution">
    <text evidence="12">Lacks conserved residue(s) required for the propagation of feature annotation.</text>
</comment>
<reference evidence="15 16" key="1">
    <citation type="submission" date="2016-11" db="EMBL/GenBank/DDBJ databases">
        <authorList>
            <person name="Jaros S."/>
            <person name="Januszkiewicz K."/>
            <person name="Wedrychowicz H."/>
        </authorList>
    </citation>
    <scope>NUCLEOTIDE SEQUENCE [LARGE SCALE GENOMIC DNA]</scope>
    <source>
        <strain evidence="15 16">GAS242</strain>
    </source>
</reference>
<dbReference type="GO" id="GO:0019877">
    <property type="term" value="P:diaminopimelate biosynthetic process"/>
    <property type="evidence" value="ECO:0007669"/>
    <property type="project" value="UniProtKB-UniRule"/>
</dbReference>
<keyword evidence="6 12" id="KW-0028">Amino-acid biosynthesis</keyword>
<evidence type="ECO:0000256" key="11">
    <source>
        <dbReference type="ARBA" id="ARBA00047836"/>
    </source>
</evidence>
<evidence type="ECO:0000313" key="16">
    <source>
        <dbReference type="Proteomes" id="UP000190675"/>
    </source>
</evidence>
<comment type="caution">
    <text evidence="12">Was originally thought to be a dihydrodipicolinate synthase (DHDPS), catalyzing the condensation of (S)-aspartate-beta-semialdehyde [(S)-ASA] and pyruvate to dihydrodipicolinate (DHDP). However, it was shown in E.coli that the product of the enzymatic reaction is not dihydrodipicolinate but in fact (4S)-4-hydroxy-2,3,4,5-tetrahydro-(2S)-dipicolinic acid (HTPA), and that the consecutive dehydration reaction leading to DHDP is not spontaneous but catalyzed by DapB.</text>
</comment>
<comment type="subcellular location">
    <subcellularLocation>
        <location evidence="12">Cytoplasm</location>
    </subcellularLocation>
</comment>
<dbReference type="PRINTS" id="PR00146">
    <property type="entry name" value="DHPICSNTHASE"/>
</dbReference>
<evidence type="ECO:0000256" key="1">
    <source>
        <dbReference type="ARBA" id="ARBA00003294"/>
    </source>
</evidence>
<keyword evidence="9 12" id="KW-0456">Lyase</keyword>
<dbReference type="PANTHER" id="PTHR12128:SF66">
    <property type="entry name" value="4-HYDROXY-2-OXOGLUTARATE ALDOLASE, MITOCHONDRIAL"/>
    <property type="match status" value="1"/>
</dbReference>
<keyword evidence="7 12" id="KW-0220">Diaminopimelate biosynthesis</keyword>
<keyword evidence="10 12" id="KW-0704">Schiff base</keyword>
<dbReference type="GO" id="GO:0009089">
    <property type="term" value="P:lysine biosynthetic process via diaminopimelate"/>
    <property type="evidence" value="ECO:0007669"/>
    <property type="project" value="UniProtKB-UniRule"/>
</dbReference>
<comment type="similarity">
    <text evidence="3 12 13">Belongs to the DapA family.</text>
</comment>
<dbReference type="SUPFAM" id="SSF51569">
    <property type="entry name" value="Aldolase"/>
    <property type="match status" value="1"/>
</dbReference>
<dbReference type="HAMAP" id="MF_00418">
    <property type="entry name" value="DapA"/>
    <property type="match status" value="1"/>
</dbReference>
<protein>
    <recommendedName>
        <fullName evidence="4 12">4-hydroxy-tetrahydrodipicolinate synthase</fullName>
        <shortName evidence="12">HTPA synthase</shortName>
        <ecNumber evidence="4 12">4.3.3.7</ecNumber>
    </recommendedName>
</protein>
<comment type="pathway">
    <text evidence="2 12">Amino-acid biosynthesis; L-lysine biosynthesis via DAP pathway; (S)-tetrahydrodipicolinate from L-aspartate: step 3/4.</text>
</comment>
<comment type="catalytic activity">
    <reaction evidence="11 12">
        <text>L-aspartate 4-semialdehyde + pyruvate = (2S,4S)-4-hydroxy-2,3,4,5-tetrahydrodipicolinate + H2O + H(+)</text>
        <dbReference type="Rhea" id="RHEA:34171"/>
        <dbReference type="ChEBI" id="CHEBI:15361"/>
        <dbReference type="ChEBI" id="CHEBI:15377"/>
        <dbReference type="ChEBI" id="CHEBI:15378"/>
        <dbReference type="ChEBI" id="CHEBI:67139"/>
        <dbReference type="ChEBI" id="CHEBI:537519"/>
        <dbReference type="EC" id="4.3.3.7"/>
    </reaction>
</comment>
<evidence type="ECO:0000256" key="3">
    <source>
        <dbReference type="ARBA" id="ARBA00007592"/>
    </source>
</evidence>
<name>A0A1M5H5Z3_9BRAD</name>
<dbReference type="Proteomes" id="UP000190675">
    <property type="component" value="Chromosome I"/>
</dbReference>
<dbReference type="InterPro" id="IPR002220">
    <property type="entry name" value="DapA-like"/>
</dbReference>
<feature type="site" description="Part of a proton relay during catalysis" evidence="12">
    <location>
        <position position="116"/>
    </location>
</feature>
<organism evidence="15 16">
    <name type="scientific">Bradyrhizobium erythrophlei</name>
    <dbReference type="NCBI Taxonomy" id="1437360"/>
    <lineage>
        <taxon>Bacteria</taxon>
        <taxon>Pseudomonadati</taxon>
        <taxon>Pseudomonadota</taxon>
        <taxon>Alphaproteobacteria</taxon>
        <taxon>Hyphomicrobiales</taxon>
        <taxon>Nitrobacteraceae</taxon>
        <taxon>Bradyrhizobium</taxon>
    </lineage>
</organism>
<dbReference type="InterPro" id="IPR005263">
    <property type="entry name" value="DapA"/>
</dbReference>
<evidence type="ECO:0000256" key="10">
    <source>
        <dbReference type="ARBA" id="ARBA00023270"/>
    </source>
</evidence>
<proteinExistence type="inferred from homology"/>
<sequence>MTHPAHPALWLSGYIPDLPTPFDEADNLDLAAFARLCERQIEAGVSTIVVGETAGEASTLTPAEHEAIVRAAVEIARGRVRIIVGAGSNSTSQAIELTRRAEAAGADAVLSVVPYYNNPMQAGIYAHFRAIAVSTSLPIILHDVPSRTIRELSDDTLARLAKSAQFIGLRDASGDITRPLRLRPNLPPGFRLLSGEDVTALAFIANGGDGCISMVSNVAPDLCQAILSNCRQGRLQSARYLQSRLEPLTAALARESPAALKYALCLLGFMSPATRLPIVELADADKAEVASAIAAIGDEDIACPVENWHGRLLTEAAASSYRRFE</sequence>
<dbReference type="GO" id="GO:0008840">
    <property type="term" value="F:4-hydroxy-tetrahydrodipicolinate synthase activity"/>
    <property type="evidence" value="ECO:0007669"/>
    <property type="project" value="UniProtKB-UniRule"/>
</dbReference>
<feature type="site" description="Part of a proton relay during catalysis" evidence="12">
    <location>
        <position position="53"/>
    </location>
</feature>
<dbReference type="RefSeq" id="WP_079564578.1">
    <property type="nucleotide sequence ID" value="NZ_LT670818.1"/>
</dbReference>
<dbReference type="InterPro" id="IPR013785">
    <property type="entry name" value="Aldolase_TIM"/>
</dbReference>
<evidence type="ECO:0000256" key="4">
    <source>
        <dbReference type="ARBA" id="ARBA00012086"/>
    </source>
</evidence>
<dbReference type="EC" id="4.3.3.7" evidence="4 12"/>
<dbReference type="NCBIfam" id="TIGR00674">
    <property type="entry name" value="dapA"/>
    <property type="match status" value="1"/>
</dbReference>
<gene>
    <name evidence="12" type="primary">dapA</name>
    <name evidence="15" type="ORF">SAMN05444169_0605</name>
</gene>
<dbReference type="Pfam" id="PF00701">
    <property type="entry name" value="DHDPS"/>
    <property type="match status" value="1"/>
</dbReference>
<dbReference type="Gene3D" id="3.20.20.70">
    <property type="entry name" value="Aldolase class I"/>
    <property type="match status" value="1"/>
</dbReference>
<keyword evidence="5 12" id="KW-0963">Cytoplasm</keyword>
<evidence type="ECO:0000256" key="9">
    <source>
        <dbReference type="ARBA" id="ARBA00023239"/>
    </source>
</evidence>
<keyword evidence="8 12" id="KW-0457">Lysine biosynthesis</keyword>
<dbReference type="CDD" id="cd00950">
    <property type="entry name" value="DHDPS"/>
    <property type="match status" value="1"/>
</dbReference>
<evidence type="ECO:0000256" key="13">
    <source>
        <dbReference type="PIRNR" id="PIRNR001365"/>
    </source>
</evidence>
<dbReference type="PIRSF" id="PIRSF001365">
    <property type="entry name" value="DHDPS"/>
    <property type="match status" value="1"/>
</dbReference>
<evidence type="ECO:0000256" key="6">
    <source>
        <dbReference type="ARBA" id="ARBA00022605"/>
    </source>
</evidence>
<dbReference type="UniPathway" id="UPA00034">
    <property type="reaction ID" value="UER00017"/>
</dbReference>
<evidence type="ECO:0000256" key="8">
    <source>
        <dbReference type="ARBA" id="ARBA00023154"/>
    </source>
</evidence>
<evidence type="ECO:0000256" key="5">
    <source>
        <dbReference type="ARBA" id="ARBA00022490"/>
    </source>
</evidence>
<dbReference type="OrthoDB" id="9782828at2"/>
<evidence type="ECO:0000256" key="7">
    <source>
        <dbReference type="ARBA" id="ARBA00022915"/>
    </source>
</evidence>
<comment type="subunit">
    <text evidence="12">Homotetramer; dimer of dimers.</text>
</comment>
<evidence type="ECO:0000313" key="15">
    <source>
        <dbReference type="EMBL" id="SHG11374.1"/>
    </source>
</evidence>
<dbReference type="PANTHER" id="PTHR12128">
    <property type="entry name" value="DIHYDRODIPICOLINATE SYNTHASE"/>
    <property type="match status" value="1"/>
</dbReference>
<accession>A0A1M5H5Z3</accession>
<evidence type="ECO:0000256" key="14">
    <source>
        <dbReference type="PIRSR" id="PIRSR001365-2"/>
    </source>
</evidence>
<dbReference type="SMART" id="SM01130">
    <property type="entry name" value="DHDPS"/>
    <property type="match status" value="1"/>
</dbReference>
<dbReference type="AlphaFoldDB" id="A0A1M5H5Z3"/>
<dbReference type="GO" id="GO:0005829">
    <property type="term" value="C:cytosol"/>
    <property type="evidence" value="ECO:0007669"/>
    <property type="project" value="TreeGrafter"/>
</dbReference>
<evidence type="ECO:0000256" key="2">
    <source>
        <dbReference type="ARBA" id="ARBA00005120"/>
    </source>
</evidence>